<comment type="similarity">
    <text evidence="1">Belongs to the syntaxin family.</text>
</comment>
<dbReference type="InterPro" id="IPR010989">
    <property type="entry name" value="SNARE"/>
</dbReference>
<feature type="domain" description="T-SNARE coiled-coil homology" evidence="3">
    <location>
        <begin position="167"/>
        <end position="229"/>
    </location>
</feature>
<keyword evidence="2" id="KW-1133">Transmembrane helix</keyword>
<reference evidence="4 5" key="1">
    <citation type="submission" date="2017-03" db="EMBL/GenBank/DDBJ databases">
        <title>An alternative strategy for trypanosome survival in the mammalian bloodstream revealed through genome and transcriptome analysis of the ubiquitous bovine parasite Trypanosoma (Megatrypanum) theileri.</title>
        <authorList>
            <person name="Kelly S."/>
            <person name="Ivens A."/>
            <person name="Mott A."/>
            <person name="O'Neill E."/>
            <person name="Emms D."/>
            <person name="Macleod O."/>
            <person name="Voorheis P."/>
            <person name="Matthews J."/>
            <person name="Matthews K."/>
            <person name="Carrington M."/>
        </authorList>
    </citation>
    <scope>NUCLEOTIDE SEQUENCE [LARGE SCALE GENOMIC DNA]</scope>
    <source>
        <strain evidence="4">Edinburgh</strain>
    </source>
</reference>
<dbReference type="InterPro" id="IPR045242">
    <property type="entry name" value="Syntaxin"/>
</dbReference>
<evidence type="ECO:0000259" key="3">
    <source>
        <dbReference type="PROSITE" id="PS50192"/>
    </source>
</evidence>
<dbReference type="GO" id="GO:0031201">
    <property type="term" value="C:SNARE complex"/>
    <property type="evidence" value="ECO:0007669"/>
    <property type="project" value="TreeGrafter"/>
</dbReference>
<dbReference type="STRING" id="67003.A0A1X0NZD7"/>
<dbReference type="Gene3D" id="1.20.5.110">
    <property type="match status" value="1"/>
</dbReference>
<dbReference type="InterPro" id="IPR006011">
    <property type="entry name" value="Syntaxin_N"/>
</dbReference>
<dbReference type="RefSeq" id="XP_028884123.1">
    <property type="nucleotide sequence ID" value="XM_029024346.1"/>
</dbReference>
<keyword evidence="2" id="KW-0812">Transmembrane</keyword>
<organism evidence="4 5">
    <name type="scientific">Trypanosoma theileri</name>
    <dbReference type="NCBI Taxonomy" id="67003"/>
    <lineage>
        <taxon>Eukaryota</taxon>
        <taxon>Discoba</taxon>
        <taxon>Euglenozoa</taxon>
        <taxon>Kinetoplastea</taxon>
        <taxon>Metakinetoplastina</taxon>
        <taxon>Trypanosomatida</taxon>
        <taxon>Trypanosomatidae</taxon>
        <taxon>Trypanosoma</taxon>
    </lineage>
</organism>
<dbReference type="Pfam" id="PF14523">
    <property type="entry name" value="Syntaxin_2"/>
    <property type="match status" value="1"/>
</dbReference>
<accession>A0A1X0NZD7</accession>
<dbReference type="PANTHER" id="PTHR19957:SF38">
    <property type="entry name" value="LD27581P"/>
    <property type="match status" value="1"/>
</dbReference>
<protein>
    <submittedName>
        <fullName evidence="4">Syntaxin</fullName>
    </submittedName>
</protein>
<name>A0A1X0NZD7_9TRYP</name>
<dbReference type="GO" id="GO:0000149">
    <property type="term" value="F:SNARE binding"/>
    <property type="evidence" value="ECO:0007669"/>
    <property type="project" value="TreeGrafter"/>
</dbReference>
<dbReference type="InterPro" id="IPR000727">
    <property type="entry name" value="T_SNARE_dom"/>
</dbReference>
<gene>
    <name evidence="4" type="ORF">TM35_000091070</name>
</gene>
<evidence type="ECO:0000313" key="4">
    <source>
        <dbReference type="EMBL" id="ORC90057.1"/>
    </source>
</evidence>
<dbReference type="GO" id="GO:0012505">
    <property type="term" value="C:endomembrane system"/>
    <property type="evidence" value="ECO:0007669"/>
    <property type="project" value="TreeGrafter"/>
</dbReference>
<comment type="caution">
    <text evidence="4">The sequence shown here is derived from an EMBL/GenBank/DDBJ whole genome shotgun (WGS) entry which is preliminary data.</text>
</comment>
<dbReference type="VEuPathDB" id="TriTrypDB:TM35_000091070"/>
<evidence type="ECO:0000256" key="2">
    <source>
        <dbReference type="SAM" id="Phobius"/>
    </source>
</evidence>
<keyword evidence="5" id="KW-1185">Reference proteome</keyword>
<dbReference type="CDD" id="cd15840">
    <property type="entry name" value="SNARE_Qa"/>
    <property type="match status" value="1"/>
</dbReference>
<sequence length="260" mass="29717">MEDPSWKRNCDLLTDALRSLERGTSHIRRSTNKLTTLRDIEKEREKVKQVTSKTNAKEVHVIQDALGLMEKYMRLNPTQLRGQGIKLTTEAKVALENYQKSCDAFYKKCINVEESLRSGGGTTRVKVRGRAASTSDVDDVDENTDLLQREANGKTTLKEEFERDLHDEIMAERQRETSEIADNVKDINEIFNHIHLMVNEQGETLDVIEGNVGTAERATRNATNNLRQALQYRETPARDKMMLLFVLVLAFIVFVVVLLH</sequence>
<dbReference type="EMBL" id="NBCO01000009">
    <property type="protein sequence ID" value="ORC90057.1"/>
    <property type="molecule type" value="Genomic_DNA"/>
</dbReference>
<dbReference type="GO" id="GO:0048278">
    <property type="term" value="P:vesicle docking"/>
    <property type="evidence" value="ECO:0007669"/>
    <property type="project" value="TreeGrafter"/>
</dbReference>
<dbReference type="PANTHER" id="PTHR19957">
    <property type="entry name" value="SYNTAXIN"/>
    <property type="match status" value="1"/>
</dbReference>
<dbReference type="GeneID" id="39984126"/>
<dbReference type="SMART" id="SM00397">
    <property type="entry name" value="t_SNARE"/>
    <property type="match status" value="1"/>
</dbReference>
<keyword evidence="2" id="KW-0472">Membrane</keyword>
<evidence type="ECO:0000313" key="5">
    <source>
        <dbReference type="Proteomes" id="UP000192257"/>
    </source>
</evidence>
<dbReference type="Pfam" id="PF05739">
    <property type="entry name" value="SNARE"/>
    <property type="match status" value="1"/>
</dbReference>
<dbReference type="Proteomes" id="UP000192257">
    <property type="component" value="Unassembled WGS sequence"/>
</dbReference>
<evidence type="ECO:0000256" key="1">
    <source>
        <dbReference type="ARBA" id="ARBA00009063"/>
    </source>
</evidence>
<dbReference type="SUPFAM" id="SSF47661">
    <property type="entry name" value="t-snare proteins"/>
    <property type="match status" value="1"/>
</dbReference>
<dbReference type="GO" id="GO:0006906">
    <property type="term" value="P:vesicle fusion"/>
    <property type="evidence" value="ECO:0007669"/>
    <property type="project" value="TreeGrafter"/>
</dbReference>
<dbReference type="OrthoDB" id="364348at2759"/>
<dbReference type="PROSITE" id="PS50192">
    <property type="entry name" value="T_SNARE"/>
    <property type="match status" value="1"/>
</dbReference>
<proteinExistence type="inferred from homology"/>
<dbReference type="GO" id="GO:0006886">
    <property type="term" value="P:intracellular protein transport"/>
    <property type="evidence" value="ECO:0007669"/>
    <property type="project" value="TreeGrafter"/>
</dbReference>
<dbReference type="AlphaFoldDB" id="A0A1X0NZD7"/>
<feature type="transmembrane region" description="Helical" evidence="2">
    <location>
        <begin position="241"/>
        <end position="259"/>
    </location>
</feature>
<dbReference type="GO" id="GO:0005484">
    <property type="term" value="F:SNAP receptor activity"/>
    <property type="evidence" value="ECO:0007669"/>
    <property type="project" value="TreeGrafter"/>
</dbReference>